<comment type="caution">
    <text evidence="3">The sequence shown here is derived from an EMBL/GenBank/DDBJ whole genome shotgun (WGS) entry which is preliminary data.</text>
</comment>
<dbReference type="PROSITE" id="PS51352">
    <property type="entry name" value="THIOREDOXIN_2"/>
    <property type="match status" value="1"/>
</dbReference>
<evidence type="ECO:0000256" key="1">
    <source>
        <dbReference type="SAM" id="MobiDB-lite"/>
    </source>
</evidence>
<dbReference type="CDD" id="cd02971">
    <property type="entry name" value="PRX_family"/>
    <property type="match status" value="1"/>
</dbReference>
<dbReference type="PANTHER" id="PTHR45588">
    <property type="entry name" value="TPR DOMAIN-CONTAINING PROTEIN"/>
    <property type="match status" value="1"/>
</dbReference>
<dbReference type="Gene3D" id="1.25.40.10">
    <property type="entry name" value="Tetratricopeptide repeat domain"/>
    <property type="match status" value="1"/>
</dbReference>
<dbReference type="Gene3D" id="3.40.30.10">
    <property type="entry name" value="Glutaredoxin"/>
    <property type="match status" value="1"/>
</dbReference>
<dbReference type="SUPFAM" id="SSF48452">
    <property type="entry name" value="TPR-like"/>
    <property type="match status" value="1"/>
</dbReference>
<gene>
    <name evidence="3" type="ORF">ACFQY0_18790</name>
</gene>
<proteinExistence type="predicted"/>
<organism evidence="3 4">
    <name type="scientific">Haloferula chungangensis</name>
    <dbReference type="NCBI Taxonomy" id="1048331"/>
    <lineage>
        <taxon>Bacteria</taxon>
        <taxon>Pseudomonadati</taxon>
        <taxon>Verrucomicrobiota</taxon>
        <taxon>Verrucomicrobiia</taxon>
        <taxon>Verrucomicrobiales</taxon>
        <taxon>Verrucomicrobiaceae</taxon>
        <taxon>Haloferula</taxon>
    </lineage>
</organism>
<dbReference type="InterPro" id="IPR011990">
    <property type="entry name" value="TPR-like_helical_dom_sf"/>
</dbReference>
<accession>A0ABW2LC50</accession>
<protein>
    <submittedName>
        <fullName evidence="3">Redoxin domain-containing protein</fullName>
    </submittedName>
</protein>
<dbReference type="Pfam" id="PF00578">
    <property type="entry name" value="AhpC-TSA"/>
    <property type="match status" value="1"/>
</dbReference>
<dbReference type="SUPFAM" id="SSF52833">
    <property type="entry name" value="Thioredoxin-like"/>
    <property type="match status" value="1"/>
</dbReference>
<feature type="region of interest" description="Disordered" evidence="1">
    <location>
        <begin position="404"/>
        <end position="426"/>
    </location>
</feature>
<dbReference type="EMBL" id="JBHTBS010000014">
    <property type="protein sequence ID" value="MFC7339248.1"/>
    <property type="molecule type" value="Genomic_DNA"/>
</dbReference>
<dbReference type="InterPro" id="IPR013766">
    <property type="entry name" value="Thioredoxin_domain"/>
</dbReference>
<feature type="domain" description="Thioredoxin" evidence="2">
    <location>
        <begin position="573"/>
        <end position="725"/>
    </location>
</feature>
<reference evidence="4" key="1">
    <citation type="journal article" date="2019" name="Int. J. Syst. Evol. Microbiol.">
        <title>The Global Catalogue of Microorganisms (GCM) 10K type strain sequencing project: providing services to taxonomists for standard genome sequencing and annotation.</title>
        <authorList>
            <consortium name="The Broad Institute Genomics Platform"/>
            <consortium name="The Broad Institute Genome Sequencing Center for Infectious Disease"/>
            <person name="Wu L."/>
            <person name="Ma J."/>
        </authorList>
    </citation>
    <scope>NUCLEOTIDE SEQUENCE [LARGE SCALE GENOMIC DNA]</scope>
    <source>
        <strain evidence="4">CGMCC 4.1467</strain>
    </source>
</reference>
<sequence>MHRLFTLLFITTLAAEPLDPGHSHQGEAFNEGPRQEAVIIEGTGKVHLPITTSWEDGQAYFDQGLGQLHGFWYYEAERSFRQIAAHDPHCAMAYWGMAMANWENPERARDFIDKASSLATKASPRELQYINAQANYYDGIPEDAKARNLELVHDLEGIIHDYPHDLEAKAFLACRLWQFSEKGGIPIPSHEAVDALLQQIFSTAPLHPAHHYRIHLWDKHKAERAIDSAAKLGITAPAIAHMWHMPGHIYSKLSRHEDAVWHQMASSRIDHAHMHDRQLLPDQIHNYAHNNEWLARSWIHLGNAPEALAMAKSLLANPRHPKLNSLEGKAHSYRYGRDRLLEVLEKFELWNETLMLAGTTWLEALPESRDELPRLRLIGIAQSELKQKDYLMETIAKVEAIKKTKGQEPQKARNNGNRKAGGKANKEAEQINKTLDELKACLSAIDGDTNAALTALERSQRPDFAKALKHLALGNEKKADELSKATMEKSRNQTLPLAARIEVLHALERHDEARRCFGELRQHSSHLDLQAPPFVRLLPIAKEYGIPDDWTVPYEIPADFGERPNLTDLGPRHWSPPQAYNFALASLYLQSNQLSDYRGQAVILIHYLGHSCLHCAEQLNAIAERYDDFKKSGLTVIAISTDDYTELSKSQYNYASSDGPFPFPLCADPDMKSFRAYNAYDDFEKQPLHGTHLISPKGRVLWSDISADPFMDIDFLLNESSRLLKLHHSK</sequence>
<dbReference type="InterPro" id="IPR000866">
    <property type="entry name" value="AhpC/TSA"/>
</dbReference>
<keyword evidence="4" id="KW-1185">Reference proteome</keyword>
<evidence type="ECO:0000259" key="2">
    <source>
        <dbReference type="PROSITE" id="PS51352"/>
    </source>
</evidence>
<evidence type="ECO:0000313" key="3">
    <source>
        <dbReference type="EMBL" id="MFC7339248.1"/>
    </source>
</evidence>
<dbReference type="PANTHER" id="PTHR45588:SF1">
    <property type="entry name" value="WW DOMAIN-CONTAINING PROTEIN"/>
    <property type="match status" value="1"/>
</dbReference>
<dbReference type="Proteomes" id="UP001596472">
    <property type="component" value="Unassembled WGS sequence"/>
</dbReference>
<dbReference type="InterPro" id="IPR036249">
    <property type="entry name" value="Thioredoxin-like_sf"/>
</dbReference>
<dbReference type="RefSeq" id="WP_379715702.1">
    <property type="nucleotide sequence ID" value="NZ_JBHTBS010000014.1"/>
</dbReference>
<evidence type="ECO:0000313" key="4">
    <source>
        <dbReference type="Proteomes" id="UP001596472"/>
    </source>
</evidence>
<name>A0ABW2LC50_9BACT</name>